<evidence type="ECO:0000313" key="9">
    <source>
        <dbReference type="Proteomes" id="UP000192656"/>
    </source>
</evidence>
<dbReference type="Gene3D" id="2.40.160.20">
    <property type="match status" value="1"/>
</dbReference>
<evidence type="ECO:0000259" key="7">
    <source>
        <dbReference type="Pfam" id="PF13505"/>
    </source>
</evidence>
<dbReference type="STRING" id="937218.SAMN06297251_10749"/>
<keyword evidence="3" id="KW-0472">Membrane</keyword>
<dbReference type="PANTHER" id="PTHR34001">
    <property type="entry name" value="BLL7405 PROTEIN"/>
    <property type="match status" value="1"/>
</dbReference>
<evidence type="ECO:0000256" key="5">
    <source>
        <dbReference type="ARBA" id="ARBA00038306"/>
    </source>
</evidence>
<accession>A0A1W2BQ75</accession>
<organism evidence="8 9">
    <name type="scientific">Fulvimarina manganoxydans</name>
    <dbReference type="NCBI Taxonomy" id="937218"/>
    <lineage>
        <taxon>Bacteria</taxon>
        <taxon>Pseudomonadati</taxon>
        <taxon>Pseudomonadota</taxon>
        <taxon>Alphaproteobacteria</taxon>
        <taxon>Hyphomicrobiales</taxon>
        <taxon>Aurantimonadaceae</taxon>
        <taxon>Fulvimarina</taxon>
    </lineage>
</organism>
<proteinExistence type="inferred from homology"/>
<dbReference type="EMBL" id="FWXR01000007">
    <property type="protein sequence ID" value="SMC75001.1"/>
    <property type="molecule type" value="Genomic_DNA"/>
</dbReference>
<gene>
    <name evidence="8" type="ORF">SAMN06297251_10749</name>
</gene>
<dbReference type="RefSeq" id="WP_084409878.1">
    <property type="nucleotide sequence ID" value="NZ_FWXR01000007.1"/>
</dbReference>
<evidence type="ECO:0000256" key="6">
    <source>
        <dbReference type="SAM" id="SignalP"/>
    </source>
</evidence>
<keyword evidence="9" id="KW-1185">Reference proteome</keyword>
<keyword evidence="4" id="KW-0998">Cell outer membrane</keyword>
<dbReference type="AlphaFoldDB" id="A0A1W2BQ75"/>
<dbReference type="InterPro" id="IPR051692">
    <property type="entry name" value="OMP-like"/>
</dbReference>
<comment type="subcellular location">
    <subcellularLocation>
        <location evidence="1">Cell outer membrane</location>
    </subcellularLocation>
</comment>
<name>A0A1W2BQ75_9HYPH</name>
<evidence type="ECO:0000256" key="4">
    <source>
        <dbReference type="ARBA" id="ARBA00023237"/>
    </source>
</evidence>
<dbReference type="GO" id="GO:0009279">
    <property type="term" value="C:cell outer membrane"/>
    <property type="evidence" value="ECO:0007669"/>
    <property type="project" value="UniProtKB-SubCell"/>
</dbReference>
<feature type="domain" description="Outer membrane protein beta-barrel" evidence="7">
    <location>
        <begin position="43"/>
        <end position="220"/>
    </location>
</feature>
<dbReference type="InterPro" id="IPR011250">
    <property type="entry name" value="OMP/PagP_B-barrel"/>
</dbReference>
<evidence type="ECO:0000256" key="3">
    <source>
        <dbReference type="ARBA" id="ARBA00023136"/>
    </source>
</evidence>
<protein>
    <submittedName>
        <fullName evidence="8">Outer membrane immunogenic protein</fullName>
    </submittedName>
</protein>
<reference evidence="8 9" key="1">
    <citation type="submission" date="2017-04" db="EMBL/GenBank/DDBJ databases">
        <authorList>
            <person name="Afonso C.L."/>
            <person name="Miller P.J."/>
            <person name="Scott M.A."/>
            <person name="Spackman E."/>
            <person name="Goraichik I."/>
            <person name="Dimitrov K.M."/>
            <person name="Suarez D.L."/>
            <person name="Swayne D.E."/>
        </authorList>
    </citation>
    <scope>NUCLEOTIDE SEQUENCE [LARGE SCALE GENOMIC DNA]</scope>
    <source>
        <strain evidence="8 9">CGMCC 1.10972</strain>
    </source>
</reference>
<feature type="chain" id="PRO_5012868039" evidence="6">
    <location>
        <begin position="23"/>
        <end position="220"/>
    </location>
</feature>
<evidence type="ECO:0000256" key="2">
    <source>
        <dbReference type="ARBA" id="ARBA00022729"/>
    </source>
</evidence>
<evidence type="ECO:0000313" key="8">
    <source>
        <dbReference type="EMBL" id="SMC75001.1"/>
    </source>
</evidence>
<dbReference type="InterPro" id="IPR027385">
    <property type="entry name" value="Beta-barrel_OMP"/>
</dbReference>
<sequence length="220" mass="22700">MRIARTLLLIGPLGLWTAPAFAADAVPRFPEARVAEPPAAPPVEIWSGPYAGTFVGYNVSNFDDLAGASLHGEGFVGGVYGGYNLQSGNLVFGIEADIGGSGFDASDARGAGAQGYSGESNVFGSLRGRAGVALDPFLVYGTAGLAVADSELSRSGFSDTETNIGYTVGAGIEAQVFDGVTTRLEYRYSDYGNADYDLGNTAVSSGFDEHSVRAGVALKF</sequence>
<dbReference type="OrthoDB" id="8455142at2"/>
<feature type="signal peptide" evidence="6">
    <location>
        <begin position="1"/>
        <end position="22"/>
    </location>
</feature>
<dbReference type="PANTHER" id="PTHR34001:SF3">
    <property type="entry name" value="BLL7405 PROTEIN"/>
    <property type="match status" value="1"/>
</dbReference>
<dbReference type="Pfam" id="PF13505">
    <property type="entry name" value="OMP_b-brl"/>
    <property type="match status" value="1"/>
</dbReference>
<keyword evidence="2 6" id="KW-0732">Signal</keyword>
<comment type="similarity">
    <text evidence="5">Belongs to the Omp25/RopB family.</text>
</comment>
<dbReference type="Proteomes" id="UP000192656">
    <property type="component" value="Unassembled WGS sequence"/>
</dbReference>
<dbReference type="SUPFAM" id="SSF56925">
    <property type="entry name" value="OMPA-like"/>
    <property type="match status" value="1"/>
</dbReference>
<evidence type="ECO:0000256" key="1">
    <source>
        <dbReference type="ARBA" id="ARBA00004442"/>
    </source>
</evidence>